<keyword evidence="3" id="KW-1185">Reference proteome</keyword>
<dbReference type="Proteomes" id="UP000587002">
    <property type="component" value="Unassembled WGS sequence"/>
</dbReference>
<organism evidence="2 3">
    <name type="scientific">Saccharopolyspora hordei</name>
    <dbReference type="NCBI Taxonomy" id="1838"/>
    <lineage>
        <taxon>Bacteria</taxon>
        <taxon>Bacillati</taxon>
        <taxon>Actinomycetota</taxon>
        <taxon>Actinomycetes</taxon>
        <taxon>Pseudonocardiales</taxon>
        <taxon>Pseudonocardiaceae</taxon>
        <taxon>Saccharopolyspora</taxon>
    </lineage>
</organism>
<name>A0A853AMI8_9PSEU</name>
<dbReference type="AlphaFoldDB" id="A0A853AMI8"/>
<reference evidence="2 3" key="1">
    <citation type="submission" date="2020-07" db="EMBL/GenBank/DDBJ databases">
        <title>Sequencing the genomes of 1000 actinobacteria strains.</title>
        <authorList>
            <person name="Klenk H.-P."/>
        </authorList>
    </citation>
    <scope>NUCLEOTIDE SEQUENCE [LARGE SCALE GENOMIC DNA]</scope>
    <source>
        <strain evidence="2 3">DSM 44065</strain>
    </source>
</reference>
<sequence>MNIDRRRSAGAGRWRLRTATGVALAAVGLLATAVPAATAAPEPDPLDPANFELRPDDQGDAVRDAVARLDAELPRVTVSDVLAEANRTAEHDADGACNAGAIDDDDADELPDVAESFCFQSGDDDVRYWYPQGVTTAADAQGGQLAGPEQAILVSWYDHEVTNGPTEEEEHENGIEKGVRITFLDKQTNAYRHVLLAYPVIDDNGAPSYRSVLTGQDKSLHAGGIVWYGDFLYVADTAAGFRVFDMRHIYDLGAASNGTTEDPDKIGRHDGTYHGHGYRYVMPQVAAWEVTAAQGTRCSAEDEAMVFSYVSLDRSTPDHHLIAGEYCDQNQEVAGRAAAWRLADSLDDRGEQITDPSHLWRADEVHRLEPTNVQGALRVDGRWYLSKTNGPHEAGENDNSVLYLTERDPGEVLAPAAQEPAPVGAEDLALWPTADGGHDVWSVSEYPGGRMVYSLHVAAQR</sequence>
<protein>
    <recommendedName>
        <fullName evidence="4">Secreted protein</fullName>
    </recommendedName>
</protein>
<comment type="caution">
    <text evidence="2">The sequence shown here is derived from an EMBL/GenBank/DDBJ whole genome shotgun (WGS) entry which is preliminary data.</text>
</comment>
<evidence type="ECO:0000313" key="2">
    <source>
        <dbReference type="EMBL" id="NYI83483.1"/>
    </source>
</evidence>
<evidence type="ECO:0000313" key="3">
    <source>
        <dbReference type="Proteomes" id="UP000587002"/>
    </source>
</evidence>
<evidence type="ECO:0008006" key="4">
    <source>
        <dbReference type="Google" id="ProtNLM"/>
    </source>
</evidence>
<proteinExistence type="predicted"/>
<gene>
    <name evidence="2" type="ORF">HNR68_002113</name>
</gene>
<feature type="signal peptide" evidence="1">
    <location>
        <begin position="1"/>
        <end position="39"/>
    </location>
</feature>
<feature type="chain" id="PRO_5032386704" description="Secreted protein" evidence="1">
    <location>
        <begin position="40"/>
        <end position="461"/>
    </location>
</feature>
<accession>A0A853AMI8</accession>
<evidence type="ECO:0000256" key="1">
    <source>
        <dbReference type="SAM" id="SignalP"/>
    </source>
</evidence>
<dbReference type="RefSeq" id="WP_343050055.1">
    <property type="nucleotide sequence ID" value="NZ_BAABFH010000001.1"/>
</dbReference>
<dbReference type="EMBL" id="JACCFJ010000001">
    <property type="protein sequence ID" value="NYI83483.1"/>
    <property type="molecule type" value="Genomic_DNA"/>
</dbReference>
<keyword evidence="1" id="KW-0732">Signal</keyword>